<dbReference type="SUPFAM" id="SSF48371">
    <property type="entry name" value="ARM repeat"/>
    <property type="match status" value="1"/>
</dbReference>
<dbReference type="InterPro" id="IPR011989">
    <property type="entry name" value="ARM-like"/>
</dbReference>
<dbReference type="EMBL" id="CP065856">
    <property type="protein sequence ID" value="QPV63836.1"/>
    <property type="molecule type" value="Genomic_DNA"/>
</dbReference>
<evidence type="ECO:0000313" key="1">
    <source>
        <dbReference type="EMBL" id="QPV63836.1"/>
    </source>
</evidence>
<dbReference type="KEGG" id="hlt:I7X12_04180"/>
<gene>
    <name evidence="1" type="ORF">I7X12_04180</name>
</gene>
<name>A0A7T3G054_9EURY</name>
<dbReference type="Proteomes" id="UP000595001">
    <property type="component" value="Chromosome"/>
</dbReference>
<sequence length="343" mass="35578">MDDDSAAADGVVGAIEDGATEAARSGLDALADAPPDVRSDAVRELRQVADDRPARFDGLASALAPLLADEERSVRLTTAKLFVALADAEPAVVVPAVDPLADRLADDGEFYYVRARSAEALGLVALDSPDEVGSPEILADLRIGLKFEEPAVKEKLAKAIECVALGDPDRLSHQVGRLAEHLGDDGELVRYHLCTALVVVGAFHPGKLAEAVDPLGDRLGDADPHVRARAAEALGQLARSDATASLPRSALDDLAAEADGDSEDEAAAFVAERVAFARAGAADDATEGVTEPGSVGSLDSIRASTERAVETMTTPDADGECPHCGLELPEQGPPMCPRCGAPR</sequence>
<accession>A0A7T3G054</accession>
<dbReference type="GeneID" id="60587663"/>
<dbReference type="PANTHER" id="PTHR12697:SF5">
    <property type="entry name" value="DEOXYHYPUSINE HYDROXYLASE"/>
    <property type="match status" value="1"/>
</dbReference>
<reference evidence="1 2" key="1">
    <citation type="submission" date="2020-12" db="EMBL/GenBank/DDBJ databases">
        <title>Halosimplex halophilum sp. nov. and Halosimplex salinum sp. nov., two new members of the genus Halosimplex.</title>
        <authorList>
            <person name="Cui H.L."/>
        </authorList>
    </citation>
    <scope>NUCLEOTIDE SEQUENCE [LARGE SCALE GENOMIC DNA]</scope>
    <source>
        <strain evidence="1 2">YGH94</strain>
    </source>
</reference>
<dbReference type="InterPro" id="IPR016024">
    <property type="entry name" value="ARM-type_fold"/>
</dbReference>
<dbReference type="Gene3D" id="1.25.10.10">
    <property type="entry name" value="Leucine-rich Repeat Variant"/>
    <property type="match status" value="2"/>
</dbReference>
<proteinExistence type="predicted"/>
<dbReference type="GO" id="GO:0016491">
    <property type="term" value="F:oxidoreductase activity"/>
    <property type="evidence" value="ECO:0007669"/>
    <property type="project" value="TreeGrafter"/>
</dbReference>
<organism evidence="1 2">
    <name type="scientific">Halosimplex litoreum</name>
    <dbReference type="NCBI Taxonomy" id="1198301"/>
    <lineage>
        <taxon>Archaea</taxon>
        <taxon>Methanobacteriati</taxon>
        <taxon>Methanobacteriota</taxon>
        <taxon>Stenosarchaea group</taxon>
        <taxon>Halobacteria</taxon>
        <taxon>Halobacteriales</taxon>
        <taxon>Haloarculaceae</taxon>
        <taxon>Halosimplex</taxon>
    </lineage>
</organism>
<dbReference type="RefSeq" id="WP_198062616.1">
    <property type="nucleotide sequence ID" value="NZ_CP065856.1"/>
</dbReference>
<protein>
    <submittedName>
        <fullName evidence="1">HEAT repeat domain-containing protein</fullName>
    </submittedName>
</protein>
<dbReference type="AlphaFoldDB" id="A0A7T3G054"/>
<evidence type="ECO:0000313" key="2">
    <source>
        <dbReference type="Proteomes" id="UP000595001"/>
    </source>
</evidence>
<dbReference type="PANTHER" id="PTHR12697">
    <property type="entry name" value="PBS LYASE HEAT-LIKE PROTEIN"/>
    <property type="match status" value="1"/>
</dbReference>
<dbReference type="Pfam" id="PF13646">
    <property type="entry name" value="HEAT_2"/>
    <property type="match status" value="1"/>
</dbReference>
<dbReference type="OrthoDB" id="169052at2157"/>
<keyword evidence="2" id="KW-1185">Reference proteome</keyword>